<dbReference type="PANTHER" id="PTHR33420:SF4">
    <property type="entry name" value="FIMBRIAL-LIKE PROTEIN FIMF"/>
    <property type="match status" value="1"/>
</dbReference>
<evidence type="ECO:0000256" key="1">
    <source>
        <dbReference type="SAM" id="SignalP"/>
    </source>
</evidence>
<proteinExistence type="predicted"/>
<dbReference type="Proteomes" id="UP001163624">
    <property type="component" value="Chromosome"/>
</dbReference>
<dbReference type="InterPro" id="IPR050263">
    <property type="entry name" value="Bact_Fimbrial_Adh_Pro"/>
</dbReference>
<feature type="signal peptide" evidence="1">
    <location>
        <begin position="1"/>
        <end position="20"/>
    </location>
</feature>
<dbReference type="SUPFAM" id="SSF49401">
    <property type="entry name" value="Bacterial adhesins"/>
    <property type="match status" value="1"/>
</dbReference>
<dbReference type="PANTHER" id="PTHR33420">
    <property type="entry name" value="FIMBRIAL SUBUNIT ELFA-RELATED"/>
    <property type="match status" value="1"/>
</dbReference>
<name>A0ABY6ZRV7_9PSED</name>
<sequence>MRYVATTTLLLALCSTASQALQVGSDNIELKGTVVSGGCTVATGDNNKTVDLGSWKPSDLPSAGSTTTARSFNISLQSCPAASMVAIRFSGQSVAGQPSLLALDSASTASNVGIELKDKNAAPLALGDYSPVVTVDANGDATLEFSANLIATASPVGAGSVRADATFVLQYN</sequence>
<feature type="chain" id="PRO_5045818874" evidence="1">
    <location>
        <begin position="21"/>
        <end position="172"/>
    </location>
</feature>
<dbReference type="RefSeq" id="WP_254475624.1">
    <property type="nucleotide sequence ID" value="NZ_CP113432.1"/>
</dbReference>
<dbReference type="Gene3D" id="2.60.40.1090">
    <property type="entry name" value="Fimbrial-type adhesion domain"/>
    <property type="match status" value="1"/>
</dbReference>
<dbReference type="InterPro" id="IPR000259">
    <property type="entry name" value="Adhesion_dom_fimbrial"/>
</dbReference>
<dbReference type="InterPro" id="IPR036937">
    <property type="entry name" value="Adhesion_dom_fimbrial_sf"/>
</dbReference>
<keyword evidence="1" id="KW-0732">Signal</keyword>
<gene>
    <name evidence="3" type="ORF">OU419_17965</name>
</gene>
<feature type="domain" description="Fimbrial-type adhesion" evidence="2">
    <location>
        <begin position="28"/>
        <end position="171"/>
    </location>
</feature>
<keyword evidence="4" id="KW-1185">Reference proteome</keyword>
<evidence type="ECO:0000259" key="2">
    <source>
        <dbReference type="Pfam" id="PF00419"/>
    </source>
</evidence>
<dbReference type="EMBL" id="CP113432">
    <property type="protein sequence ID" value="WAI47659.1"/>
    <property type="molecule type" value="Genomic_DNA"/>
</dbReference>
<organism evidence="3 4">
    <name type="scientific">Pseudomonas triclosanedens</name>
    <dbReference type="NCBI Taxonomy" id="2961893"/>
    <lineage>
        <taxon>Bacteria</taxon>
        <taxon>Pseudomonadati</taxon>
        <taxon>Pseudomonadota</taxon>
        <taxon>Gammaproteobacteria</taxon>
        <taxon>Pseudomonadales</taxon>
        <taxon>Pseudomonadaceae</taxon>
        <taxon>Pseudomonas</taxon>
    </lineage>
</organism>
<evidence type="ECO:0000313" key="4">
    <source>
        <dbReference type="Proteomes" id="UP001163624"/>
    </source>
</evidence>
<reference evidence="3" key="1">
    <citation type="submission" date="2022-11" db="EMBL/GenBank/DDBJ databases">
        <title>Pseudomonas triclosanedens sp. nov., a triclosan degrader isolated from activated sludge.</title>
        <authorList>
            <person name="Yin Y."/>
            <person name="Lu Z."/>
        </authorList>
    </citation>
    <scope>NUCLEOTIDE SEQUENCE</scope>
    <source>
        <strain evidence="3">ZM23</strain>
    </source>
</reference>
<accession>A0ABY6ZRV7</accession>
<dbReference type="InterPro" id="IPR008966">
    <property type="entry name" value="Adhesion_dom_sf"/>
</dbReference>
<dbReference type="Pfam" id="PF00419">
    <property type="entry name" value="Fimbrial"/>
    <property type="match status" value="1"/>
</dbReference>
<evidence type="ECO:0000313" key="3">
    <source>
        <dbReference type="EMBL" id="WAI47659.1"/>
    </source>
</evidence>
<protein>
    <submittedName>
        <fullName evidence="3">Fimbrial protein</fullName>
    </submittedName>
</protein>